<evidence type="ECO:0000256" key="6">
    <source>
        <dbReference type="ARBA" id="ARBA00022692"/>
    </source>
</evidence>
<dbReference type="Pfam" id="PF01292">
    <property type="entry name" value="Ni_hydr_CYTB"/>
    <property type="match status" value="1"/>
</dbReference>
<evidence type="ECO:0000313" key="15">
    <source>
        <dbReference type="EMBL" id="MBB3188843.1"/>
    </source>
</evidence>
<dbReference type="GO" id="GO:0005886">
    <property type="term" value="C:plasma membrane"/>
    <property type="evidence" value="ECO:0007669"/>
    <property type="project" value="UniProtKB-SubCell"/>
</dbReference>
<evidence type="ECO:0000256" key="13">
    <source>
        <dbReference type="SAM" id="Phobius"/>
    </source>
</evidence>
<comment type="caution">
    <text evidence="15">The sequence shown here is derived from an EMBL/GenBank/DDBJ whole genome shotgun (WGS) entry which is preliminary data.</text>
</comment>
<evidence type="ECO:0000259" key="14">
    <source>
        <dbReference type="Pfam" id="PF01292"/>
    </source>
</evidence>
<keyword evidence="4" id="KW-1003">Cell membrane</keyword>
<keyword evidence="3" id="KW-0813">Transport</keyword>
<evidence type="ECO:0000256" key="9">
    <source>
        <dbReference type="ARBA" id="ARBA00022989"/>
    </source>
</evidence>
<evidence type="ECO:0000256" key="3">
    <source>
        <dbReference type="ARBA" id="ARBA00022448"/>
    </source>
</evidence>
<feature type="domain" description="Cytochrome b561 bacterial/Ni-hydrogenase" evidence="14">
    <location>
        <begin position="9"/>
        <end position="176"/>
    </location>
</feature>
<organism evidence="15 16">
    <name type="scientific">Halomonas cerina</name>
    <dbReference type="NCBI Taxonomy" id="447424"/>
    <lineage>
        <taxon>Bacteria</taxon>
        <taxon>Pseudomonadati</taxon>
        <taxon>Pseudomonadota</taxon>
        <taxon>Gammaproteobacteria</taxon>
        <taxon>Oceanospirillales</taxon>
        <taxon>Halomonadaceae</taxon>
        <taxon>Halomonas</taxon>
    </lineage>
</organism>
<name>A0A839UZ98_9GAMM</name>
<evidence type="ECO:0000313" key="16">
    <source>
        <dbReference type="Proteomes" id="UP000547614"/>
    </source>
</evidence>
<keyword evidence="8" id="KW-0249">Electron transport</keyword>
<dbReference type="Proteomes" id="UP000547614">
    <property type="component" value="Unassembled WGS sequence"/>
</dbReference>
<keyword evidence="10" id="KW-0408">Iron</keyword>
<sequence>MWRNTSSGWGLVSILLHWLSALAIIALFVLGWWMTGLGYYDSWYNLAPWWHKSVGMLVLFATLARLAWRAVQPTPTAAGTRLERALAHLGHIALYVLMLVVLVSGYLISTADGAGISVFGAFEVPALISHLPDQATVAGTLHWYSALALMLIAAGHALAALKHHWIDRHDVLWRMIDPTRSRRPFGRSTSPTNQGDA</sequence>
<evidence type="ECO:0000256" key="2">
    <source>
        <dbReference type="ARBA" id="ARBA00004651"/>
    </source>
</evidence>
<evidence type="ECO:0000256" key="7">
    <source>
        <dbReference type="ARBA" id="ARBA00022723"/>
    </source>
</evidence>
<keyword evidence="7" id="KW-0479">Metal-binding</keyword>
<dbReference type="InterPro" id="IPR052168">
    <property type="entry name" value="Cytochrome_b561_oxidase"/>
</dbReference>
<dbReference type="RefSeq" id="WP_183323362.1">
    <property type="nucleotide sequence ID" value="NZ_JACHXP010000001.1"/>
</dbReference>
<keyword evidence="9 13" id="KW-1133">Transmembrane helix</keyword>
<feature type="transmembrane region" description="Helical" evidence="13">
    <location>
        <begin position="49"/>
        <end position="68"/>
    </location>
</feature>
<accession>A0A839UZ98</accession>
<dbReference type="GO" id="GO:0022904">
    <property type="term" value="P:respiratory electron transport chain"/>
    <property type="evidence" value="ECO:0007669"/>
    <property type="project" value="InterPro"/>
</dbReference>
<dbReference type="EMBL" id="JACHXP010000001">
    <property type="protein sequence ID" value="MBB3188843.1"/>
    <property type="molecule type" value="Genomic_DNA"/>
</dbReference>
<dbReference type="AlphaFoldDB" id="A0A839UZ98"/>
<keyword evidence="6 13" id="KW-0812">Transmembrane</keyword>
<dbReference type="InterPro" id="IPR016174">
    <property type="entry name" value="Di-haem_cyt_TM"/>
</dbReference>
<keyword evidence="16" id="KW-1185">Reference proteome</keyword>
<gene>
    <name evidence="15" type="ORF">FHR94_000061</name>
</gene>
<comment type="similarity">
    <text evidence="12">Belongs to the cytochrome b561 family.</text>
</comment>
<evidence type="ECO:0000256" key="11">
    <source>
        <dbReference type="ARBA" id="ARBA00023136"/>
    </source>
</evidence>
<feature type="transmembrane region" description="Helical" evidence="13">
    <location>
        <begin position="12"/>
        <end position="34"/>
    </location>
</feature>
<evidence type="ECO:0000256" key="12">
    <source>
        <dbReference type="ARBA" id="ARBA00037975"/>
    </source>
</evidence>
<evidence type="ECO:0000256" key="4">
    <source>
        <dbReference type="ARBA" id="ARBA00022475"/>
    </source>
</evidence>
<dbReference type="GO" id="GO:0020037">
    <property type="term" value="F:heme binding"/>
    <property type="evidence" value="ECO:0007669"/>
    <property type="project" value="TreeGrafter"/>
</dbReference>
<keyword evidence="11 13" id="KW-0472">Membrane</keyword>
<dbReference type="GO" id="GO:0046872">
    <property type="term" value="F:metal ion binding"/>
    <property type="evidence" value="ECO:0007669"/>
    <property type="project" value="UniProtKB-KW"/>
</dbReference>
<comment type="cofactor">
    <cofactor evidence="1">
        <name>heme b</name>
        <dbReference type="ChEBI" id="CHEBI:60344"/>
    </cofactor>
</comment>
<dbReference type="PANTHER" id="PTHR30529:SF1">
    <property type="entry name" value="CYTOCHROME B561 HOMOLOG 2"/>
    <property type="match status" value="1"/>
</dbReference>
<dbReference type="Gene3D" id="1.20.950.20">
    <property type="entry name" value="Transmembrane di-heme cytochromes, Chain C"/>
    <property type="match status" value="1"/>
</dbReference>
<proteinExistence type="inferred from homology"/>
<evidence type="ECO:0000256" key="10">
    <source>
        <dbReference type="ARBA" id="ARBA00023004"/>
    </source>
</evidence>
<dbReference type="PANTHER" id="PTHR30529">
    <property type="entry name" value="CYTOCHROME B561"/>
    <property type="match status" value="1"/>
</dbReference>
<evidence type="ECO:0000256" key="8">
    <source>
        <dbReference type="ARBA" id="ARBA00022982"/>
    </source>
</evidence>
<comment type="subcellular location">
    <subcellularLocation>
        <location evidence="2">Cell membrane</location>
        <topology evidence="2">Multi-pass membrane protein</topology>
    </subcellularLocation>
</comment>
<evidence type="ECO:0000256" key="5">
    <source>
        <dbReference type="ARBA" id="ARBA00022617"/>
    </source>
</evidence>
<feature type="transmembrane region" description="Helical" evidence="13">
    <location>
        <begin position="141"/>
        <end position="161"/>
    </location>
</feature>
<dbReference type="InterPro" id="IPR011577">
    <property type="entry name" value="Cyt_b561_bac/Ni-Hgenase"/>
</dbReference>
<evidence type="ECO:0000256" key="1">
    <source>
        <dbReference type="ARBA" id="ARBA00001970"/>
    </source>
</evidence>
<reference evidence="15 16" key="1">
    <citation type="submission" date="2020-08" db="EMBL/GenBank/DDBJ databases">
        <title>Genomic Encyclopedia of Type Strains, Phase III (KMG-III): the genomes of soil and plant-associated and newly described type strains.</title>
        <authorList>
            <person name="Whitman W."/>
        </authorList>
    </citation>
    <scope>NUCLEOTIDE SEQUENCE [LARGE SCALE GENOMIC DNA]</scope>
    <source>
        <strain evidence="15 16">CECT 7282</strain>
    </source>
</reference>
<dbReference type="GO" id="GO:0009055">
    <property type="term" value="F:electron transfer activity"/>
    <property type="evidence" value="ECO:0007669"/>
    <property type="project" value="InterPro"/>
</dbReference>
<dbReference type="SUPFAM" id="SSF81342">
    <property type="entry name" value="Transmembrane di-heme cytochromes"/>
    <property type="match status" value="1"/>
</dbReference>
<feature type="transmembrane region" description="Helical" evidence="13">
    <location>
        <begin position="89"/>
        <end position="108"/>
    </location>
</feature>
<keyword evidence="5" id="KW-0349">Heme</keyword>
<protein>
    <submittedName>
        <fullName evidence="15">Cytochrome b561</fullName>
    </submittedName>
</protein>